<dbReference type="Gene3D" id="3.30.420.10">
    <property type="entry name" value="Ribonuclease H-like superfamily/Ribonuclease H"/>
    <property type="match status" value="1"/>
</dbReference>
<name>A0A816XH12_9BILA</name>
<dbReference type="SUPFAM" id="SSF53098">
    <property type="entry name" value="Ribonuclease H-like"/>
    <property type="match status" value="1"/>
</dbReference>
<accession>A0A816XH12</accession>
<dbReference type="InterPro" id="IPR036397">
    <property type="entry name" value="RNaseH_sf"/>
</dbReference>
<sequence length="432" mass="49471">MCNIAADHYEEFFKASNIVRPHPYTDSPAIEYDNINEIIPESVLPSAWKDTRMILLAKTDSICLPSLTRPISLLDSFAENRAKIILDLKINWPDLIIINGRPRHPQSQGLVERSNAVVQQMLGKWLEKNKTLNWPNDLGSVMLAMNNSMSQSTKKPAYEMVFGQALRIDHDFWQEIHTQSKNSSIVNEEEIDESIVNDFNLFNESSTAKDSTCIDTSSPISNLLTNISEIEFTDKFCQNTPHKRIRDEAEICYLQTADKKMFFFVFNQIESYMSRQLKNYERALKKQKIFQINDIIGLKVANVDRSNMAPSILPCRIVQVFEKEESLNTTYKVATLYGIISDSFASSDFTELSKTVSAELRQLDIKALSSITFIQACQLFTQYKSYQVCKCVGSCDTNRRPCKKQSIKCCSKCHRGKCILCKNNVWIIFFCV</sequence>
<evidence type="ECO:0000313" key="2">
    <source>
        <dbReference type="Proteomes" id="UP000663856"/>
    </source>
</evidence>
<reference evidence="1" key="1">
    <citation type="submission" date="2021-02" db="EMBL/GenBank/DDBJ databases">
        <authorList>
            <person name="Nowell W R."/>
        </authorList>
    </citation>
    <scope>NUCLEOTIDE SEQUENCE</scope>
</reference>
<dbReference type="EMBL" id="CAJNRF010012912">
    <property type="protein sequence ID" value="CAF2145273.1"/>
    <property type="molecule type" value="Genomic_DNA"/>
</dbReference>
<protein>
    <recommendedName>
        <fullName evidence="3">Integrase catalytic domain-containing protein</fullName>
    </recommendedName>
</protein>
<dbReference type="AlphaFoldDB" id="A0A816XH12"/>
<dbReference type="Proteomes" id="UP000663856">
    <property type="component" value="Unassembled WGS sequence"/>
</dbReference>
<gene>
    <name evidence="1" type="ORF">WKI299_LOCUS29132</name>
</gene>
<dbReference type="GO" id="GO:0003676">
    <property type="term" value="F:nucleic acid binding"/>
    <property type="evidence" value="ECO:0007669"/>
    <property type="project" value="InterPro"/>
</dbReference>
<comment type="caution">
    <text evidence="1">The sequence shown here is derived from an EMBL/GenBank/DDBJ whole genome shotgun (WGS) entry which is preliminary data.</text>
</comment>
<evidence type="ECO:0000313" key="1">
    <source>
        <dbReference type="EMBL" id="CAF2145273.1"/>
    </source>
</evidence>
<dbReference type="InterPro" id="IPR012337">
    <property type="entry name" value="RNaseH-like_sf"/>
</dbReference>
<evidence type="ECO:0008006" key="3">
    <source>
        <dbReference type="Google" id="ProtNLM"/>
    </source>
</evidence>
<proteinExistence type="predicted"/>
<organism evidence="1 2">
    <name type="scientific">Rotaria magnacalcarata</name>
    <dbReference type="NCBI Taxonomy" id="392030"/>
    <lineage>
        <taxon>Eukaryota</taxon>
        <taxon>Metazoa</taxon>
        <taxon>Spiralia</taxon>
        <taxon>Gnathifera</taxon>
        <taxon>Rotifera</taxon>
        <taxon>Eurotatoria</taxon>
        <taxon>Bdelloidea</taxon>
        <taxon>Philodinida</taxon>
        <taxon>Philodinidae</taxon>
        <taxon>Rotaria</taxon>
    </lineage>
</organism>